<accession>A0A2K3PA12</accession>
<reference evidence="2 3" key="2">
    <citation type="journal article" date="2017" name="Front. Plant Sci.">
        <title>Gene Classification and Mining of Molecular Markers Useful in Red Clover (Trifolium pratense) Breeding.</title>
        <authorList>
            <person name="Istvanek J."/>
            <person name="Dluhosova J."/>
            <person name="Dluhos P."/>
            <person name="Patkova L."/>
            <person name="Nedelnik J."/>
            <person name="Repkova J."/>
        </authorList>
    </citation>
    <scope>NUCLEOTIDE SEQUENCE [LARGE SCALE GENOMIC DNA]</scope>
    <source>
        <strain evidence="3">cv. Tatra</strain>
        <tissue evidence="2">Young leaves</tissue>
    </source>
</reference>
<dbReference type="EMBL" id="ASHM01005044">
    <property type="protein sequence ID" value="PNY12107.1"/>
    <property type="molecule type" value="Genomic_DNA"/>
</dbReference>
<feature type="region of interest" description="Disordered" evidence="1">
    <location>
        <begin position="142"/>
        <end position="214"/>
    </location>
</feature>
<dbReference type="STRING" id="57577.A0A2K3PA12"/>
<reference evidence="2 3" key="1">
    <citation type="journal article" date="2014" name="Am. J. Bot.">
        <title>Genome assembly and annotation for red clover (Trifolium pratense; Fabaceae).</title>
        <authorList>
            <person name="Istvanek J."/>
            <person name="Jaros M."/>
            <person name="Krenek A."/>
            <person name="Repkova J."/>
        </authorList>
    </citation>
    <scope>NUCLEOTIDE SEQUENCE [LARGE SCALE GENOMIC DNA]</scope>
    <source>
        <strain evidence="3">cv. Tatra</strain>
        <tissue evidence="2">Young leaves</tissue>
    </source>
</reference>
<dbReference type="AlphaFoldDB" id="A0A2K3PA12"/>
<evidence type="ECO:0000313" key="3">
    <source>
        <dbReference type="Proteomes" id="UP000236291"/>
    </source>
</evidence>
<gene>
    <name evidence="2" type="ORF">L195_g008730</name>
</gene>
<organism evidence="2 3">
    <name type="scientific">Trifolium pratense</name>
    <name type="common">Red clover</name>
    <dbReference type="NCBI Taxonomy" id="57577"/>
    <lineage>
        <taxon>Eukaryota</taxon>
        <taxon>Viridiplantae</taxon>
        <taxon>Streptophyta</taxon>
        <taxon>Embryophyta</taxon>
        <taxon>Tracheophyta</taxon>
        <taxon>Spermatophyta</taxon>
        <taxon>Magnoliopsida</taxon>
        <taxon>eudicotyledons</taxon>
        <taxon>Gunneridae</taxon>
        <taxon>Pentapetalae</taxon>
        <taxon>rosids</taxon>
        <taxon>fabids</taxon>
        <taxon>Fabales</taxon>
        <taxon>Fabaceae</taxon>
        <taxon>Papilionoideae</taxon>
        <taxon>50 kb inversion clade</taxon>
        <taxon>NPAAA clade</taxon>
        <taxon>Hologalegina</taxon>
        <taxon>IRL clade</taxon>
        <taxon>Trifolieae</taxon>
        <taxon>Trifolium</taxon>
    </lineage>
</organism>
<evidence type="ECO:0000256" key="1">
    <source>
        <dbReference type="SAM" id="MobiDB-lite"/>
    </source>
</evidence>
<dbReference type="InterPro" id="IPR038823">
    <property type="entry name" value="MED2_plant"/>
</dbReference>
<dbReference type="PANTHER" id="PTHR36407">
    <property type="entry name" value="MEDIATOR-ASSOCIATED PROTEIN 2"/>
    <property type="match status" value="1"/>
</dbReference>
<dbReference type="Proteomes" id="UP000236291">
    <property type="component" value="Unassembled WGS sequence"/>
</dbReference>
<sequence length="214" mass="23311">MELSIDDSKSYKPDKEFVNEAKESLLDHNLTQNTELWLLTLPPLSKDLLSDINGQELSLKLHENGTVASFEGASGKAYGFVSLASMEPEETVFISSATDVKVAGKISRRVSIVHYPDAEELKKISKTDAKQAYNSMAETTPYFPMKSNVRNSRASASKSSRLKSSLSELAEKSDANKSNGRPVRGLSRGNSSGVSAVSSEHSHGGKSKKRKQTE</sequence>
<evidence type="ECO:0000313" key="2">
    <source>
        <dbReference type="EMBL" id="PNY12107.1"/>
    </source>
</evidence>
<feature type="compositionally biased region" description="Low complexity" evidence="1">
    <location>
        <begin position="187"/>
        <end position="199"/>
    </location>
</feature>
<dbReference type="PANTHER" id="PTHR36407:SF1">
    <property type="entry name" value="MEDIATOR-ASSOCIATED PROTEIN 2"/>
    <property type="match status" value="1"/>
</dbReference>
<name>A0A2K3PA12_TRIPR</name>
<proteinExistence type="predicted"/>
<comment type="caution">
    <text evidence="2">The sequence shown here is derived from an EMBL/GenBank/DDBJ whole genome shotgun (WGS) entry which is preliminary data.</text>
</comment>
<protein>
    <submittedName>
        <fullName evidence="2">Uncharacterized protein</fullName>
    </submittedName>
</protein>
<feature type="compositionally biased region" description="Low complexity" evidence="1">
    <location>
        <begin position="152"/>
        <end position="168"/>
    </location>
</feature>
<feature type="compositionally biased region" description="Basic residues" evidence="1">
    <location>
        <begin position="204"/>
        <end position="214"/>
    </location>
</feature>